<feature type="DNA-binding region" description="H-T-H motif" evidence="2">
    <location>
        <begin position="28"/>
        <end position="47"/>
    </location>
</feature>
<organism evidence="4 5">
    <name type="scientific">Finegoldia magna</name>
    <name type="common">Peptostreptococcus magnus</name>
    <dbReference type="NCBI Taxonomy" id="1260"/>
    <lineage>
        <taxon>Bacteria</taxon>
        <taxon>Bacillati</taxon>
        <taxon>Bacillota</taxon>
        <taxon>Tissierellia</taxon>
        <taxon>Tissierellales</taxon>
        <taxon>Peptoniphilaceae</taxon>
        <taxon>Finegoldia</taxon>
    </lineage>
</organism>
<evidence type="ECO:0000256" key="1">
    <source>
        <dbReference type="ARBA" id="ARBA00023125"/>
    </source>
</evidence>
<dbReference type="InterPro" id="IPR001647">
    <property type="entry name" value="HTH_TetR"/>
</dbReference>
<dbReference type="Pfam" id="PF00440">
    <property type="entry name" value="TetR_N"/>
    <property type="match status" value="1"/>
</dbReference>
<reference evidence="5" key="1">
    <citation type="submission" date="2017-04" db="EMBL/GenBank/DDBJ databases">
        <title>Finegoldia magna isolated from orthopedic joint implant-associated infections.</title>
        <authorList>
            <person name="Bjorklund S."/>
            <person name="Bruggemann H."/>
            <person name="Jensen A."/>
            <person name="Hellmark B."/>
            <person name="Soderquist B."/>
        </authorList>
    </citation>
    <scope>NUCLEOTIDE SEQUENCE [LARGE SCALE GENOMIC DNA]</scope>
    <source>
        <strain evidence="5">CCUG 54800</strain>
    </source>
</reference>
<sequence>MIRETDTRDKLKNALTILLNEKSLNDISVSELTKEASINRGTFYLHYDDKMNLVDNLVEEIFEELKEILTSEKVGSKYSYDIIKKVIDYVKDDFDFIYALTMNSYNYINDMLRKFLLALIETLPELKHSIDNHPFLPKDYSTEVFLSLNSGIILHWIRKGGVESTEELANYFYQVSNLKTT</sequence>
<keyword evidence="1 2" id="KW-0238">DNA-binding</keyword>
<feature type="domain" description="HTH tetR-type" evidence="3">
    <location>
        <begin position="5"/>
        <end position="65"/>
    </location>
</feature>
<dbReference type="PROSITE" id="PS50977">
    <property type="entry name" value="HTH_TETR_2"/>
    <property type="match status" value="1"/>
</dbReference>
<dbReference type="RefSeq" id="WP_094206189.1">
    <property type="nucleotide sequence ID" value="NZ_CP170999.1"/>
</dbReference>
<dbReference type="Gene3D" id="1.10.357.10">
    <property type="entry name" value="Tetracycline Repressor, domain 2"/>
    <property type="match status" value="1"/>
</dbReference>
<dbReference type="PANTHER" id="PTHR43479:SF7">
    <property type="entry name" value="TETR-FAMILY TRANSCRIPTIONAL REGULATOR"/>
    <property type="match status" value="1"/>
</dbReference>
<evidence type="ECO:0000259" key="3">
    <source>
        <dbReference type="PROSITE" id="PS50977"/>
    </source>
</evidence>
<dbReference type="Proteomes" id="UP000215413">
    <property type="component" value="Unassembled WGS sequence"/>
</dbReference>
<dbReference type="Pfam" id="PF14278">
    <property type="entry name" value="TetR_C_8"/>
    <property type="match status" value="1"/>
</dbReference>
<dbReference type="PANTHER" id="PTHR43479">
    <property type="entry name" value="ACREF/ENVCD OPERON REPRESSOR-RELATED"/>
    <property type="match status" value="1"/>
</dbReference>
<dbReference type="GO" id="GO:0003677">
    <property type="term" value="F:DNA binding"/>
    <property type="evidence" value="ECO:0007669"/>
    <property type="project" value="UniProtKB-UniRule"/>
</dbReference>
<evidence type="ECO:0000313" key="5">
    <source>
        <dbReference type="Proteomes" id="UP000215413"/>
    </source>
</evidence>
<gene>
    <name evidence="4" type="ORF">B9N49_07510</name>
</gene>
<dbReference type="InterPro" id="IPR039532">
    <property type="entry name" value="TetR_C_Firmicutes"/>
</dbReference>
<dbReference type="EMBL" id="NDYC01000036">
    <property type="protein sequence ID" value="OXZ26722.1"/>
    <property type="molecule type" value="Genomic_DNA"/>
</dbReference>
<dbReference type="InterPro" id="IPR009057">
    <property type="entry name" value="Homeodomain-like_sf"/>
</dbReference>
<name>A0A233V2U2_FINMA</name>
<proteinExistence type="predicted"/>
<dbReference type="InterPro" id="IPR050624">
    <property type="entry name" value="HTH-type_Tx_Regulator"/>
</dbReference>
<evidence type="ECO:0000313" key="4">
    <source>
        <dbReference type="EMBL" id="OXZ26722.1"/>
    </source>
</evidence>
<protein>
    <submittedName>
        <fullName evidence="4">TetR family transcriptional regulator</fullName>
    </submittedName>
</protein>
<comment type="caution">
    <text evidence="4">The sequence shown here is derived from an EMBL/GenBank/DDBJ whole genome shotgun (WGS) entry which is preliminary data.</text>
</comment>
<dbReference type="AlphaFoldDB" id="A0A233V2U2"/>
<dbReference type="SUPFAM" id="SSF46689">
    <property type="entry name" value="Homeodomain-like"/>
    <property type="match status" value="1"/>
</dbReference>
<accession>A0A233V2U2</accession>
<evidence type="ECO:0000256" key="2">
    <source>
        <dbReference type="PROSITE-ProRule" id="PRU00335"/>
    </source>
</evidence>